<reference evidence="3 4" key="2">
    <citation type="submission" date="2024-05" db="EMBL/GenBank/DDBJ databases">
        <authorList>
            <person name="Chen Y."/>
            <person name="Shah S."/>
            <person name="Dougan E. K."/>
            <person name="Thang M."/>
            <person name="Chan C."/>
        </authorList>
    </citation>
    <scope>NUCLEOTIDE SEQUENCE [LARGE SCALE GENOMIC DNA]</scope>
</reference>
<evidence type="ECO:0000313" key="4">
    <source>
        <dbReference type="Proteomes" id="UP001152797"/>
    </source>
</evidence>
<name>A0A9P1FUH2_9DINO</name>
<feature type="region of interest" description="Disordered" evidence="1">
    <location>
        <begin position="221"/>
        <end position="271"/>
    </location>
</feature>
<dbReference type="Proteomes" id="UP001152797">
    <property type="component" value="Unassembled WGS sequence"/>
</dbReference>
<evidence type="ECO:0000313" key="3">
    <source>
        <dbReference type="EMBL" id="CAL4775923.1"/>
    </source>
</evidence>
<gene>
    <name evidence="2" type="ORF">C1SCF055_LOCUS15756</name>
</gene>
<accession>A0A9P1FUH2</accession>
<dbReference type="AlphaFoldDB" id="A0A9P1FUH2"/>
<comment type="caution">
    <text evidence="2">The sequence shown here is derived from an EMBL/GenBank/DDBJ whole genome shotgun (WGS) entry which is preliminary data.</text>
</comment>
<dbReference type="OrthoDB" id="420888at2759"/>
<reference evidence="2" key="1">
    <citation type="submission" date="2022-10" db="EMBL/GenBank/DDBJ databases">
        <authorList>
            <person name="Chen Y."/>
            <person name="Dougan E. K."/>
            <person name="Chan C."/>
            <person name="Rhodes N."/>
            <person name="Thang M."/>
        </authorList>
    </citation>
    <scope>NUCLEOTIDE SEQUENCE</scope>
</reference>
<evidence type="ECO:0000256" key="1">
    <source>
        <dbReference type="SAM" id="MobiDB-lite"/>
    </source>
</evidence>
<organism evidence="2">
    <name type="scientific">Cladocopium goreaui</name>
    <dbReference type="NCBI Taxonomy" id="2562237"/>
    <lineage>
        <taxon>Eukaryota</taxon>
        <taxon>Sar</taxon>
        <taxon>Alveolata</taxon>
        <taxon>Dinophyceae</taxon>
        <taxon>Suessiales</taxon>
        <taxon>Symbiodiniaceae</taxon>
        <taxon>Cladocopium</taxon>
    </lineage>
</organism>
<dbReference type="EMBL" id="CAMXCT030001283">
    <property type="protein sequence ID" value="CAL4775923.1"/>
    <property type="molecule type" value="Genomic_DNA"/>
</dbReference>
<feature type="compositionally biased region" description="Basic residues" evidence="1">
    <location>
        <begin position="260"/>
        <end position="271"/>
    </location>
</feature>
<proteinExistence type="predicted"/>
<keyword evidence="4" id="KW-1185">Reference proteome</keyword>
<protein>
    <submittedName>
        <fullName evidence="2">Uncharacterized protein</fullName>
    </submittedName>
</protein>
<sequence>MKVVDLRCQLAAAEHQSKLEPFSQVMPSCDELADFLRDTLPNLRPEMQAKVTIQALRWTHNGINAQLAFGDDHEHAEESIFKLFEQLFRERLTPLELTEEDPLPVFLHRGPDQHLGLYSRRNRRLTTLLMYQALRREELVKVLVLVCSPQDPKWRKDWQKAYDGSTGLSIRPHEGRRARARHCGVPLFEGNMHMFKDTLARARARPHSQKVQEALDLLASRMKQRPSSRAKDEESVTFANTEGGEEVLSSPPTRQQGRTGKGRGRGKGKGK</sequence>
<dbReference type="EMBL" id="CAMXCT020001283">
    <property type="protein sequence ID" value="CAL1141986.1"/>
    <property type="molecule type" value="Genomic_DNA"/>
</dbReference>
<dbReference type="EMBL" id="CAMXCT010001283">
    <property type="protein sequence ID" value="CAI3988611.1"/>
    <property type="molecule type" value="Genomic_DNA"/>
</dbReference>
<evidence type="ECO:0000313" key="2">
    <source>
        <dbReference type="EMBL" id="CAI3988611.1"/>
    </source>
</evidence>